<comment type="function">
    <text evidence="12 15">Displays methyltransferase, positive regulation of the poly(A) polymerase and transcription elongation activities. Involved in the modification of both mRNA ends and in intermediate and late gene positive transcription elongation. At the mRNAs 5' end, methylates the ribose 2' OH group of the first transcribed nucleotide, thereby producing a 2'-O-methylpurine cap. At the 3' end, functions as a processivity factor which stimulates the activity of the viral poly(A) polymerase OPG063 that creates mRNA's poly(A) tail. In the presence of OPG102, OPG063 does not dissociate from the RNA allowing tail elongation to around 250 adenylates.</text>
</comment>
<dbReference type="PROSITE" id="PS51612">
    <property type="entry name" value="SAM_MT_2O_PK"/>
    <property type="match status" value="1"/>
</dbReference>
<keyword evidence="4 15" id="KW-0489">Methyltransferase</keyword>
<evidence type="ECO:0000256" key="13">
    <source>
        <dbReference type="ARBA" id="ARBA00046511"/>
    </source>
</evidence>
<name>A0A6G7NP40_9POXV</name>
<feature type="binding site" evidence="18">
    <location>
        <position position="35"/>
    </location>
    <ligand>
        <name>mRNA</name>
        <dbReference type="ChEBI" id="CHEBI:33699"/>
    </ligand>
</feature>
<dbReference type="Pfam" id="PF01358">
    <property type="entry name" value="PARP_regulatory"/>
    <property type="match status" value="1"/>
</dbReference>
<organism evidence="20">
    <name type="scientific">Myxoma virus</name>
    <dbReference type="NCBI Taxonomy" id="10273"/>
    <lineage>
        <taxon>Viruses</taxon>
        <taxon>Varidnaviria</taxon>
        <taxon>Bamfordvirae</taxon>
        <taxon>Nucleocytoviricota</taxon>
        <taxon>Pokkesviricetes</taxon>
        <taxon>Chitovirales</taxon>
        <taxon>Poxviridae</taxon>
        <taxon>Chordopoxvirinae</taxon>
        <taxon>Leporipoxvirus</taxon>
        <taxon>Leporipoxvirus myxoma</taxon>
    </lineage>
</organism>
<feature type="binding site" evidence="17">
    <location>
        <position position="129"/>
    </location>
    <ligand>
        <name>S-adenosyl-L-methionine</name>
        <dbReference type="ChEBI" id="CHEBI:59789"/>
    </ligand>
</feature>
<evidence type="ECO:0000256" key="8">
    <source>
        <dbReference type="ARBA" id="ARBA00022768"/>
    </source>
</evidence>
<evidence type="ECO:0000313" key="20">
    <source>
        <dbReference type="EMBL" id="QIJ55640.1"/>
    </source>
</evidence>
<dbReference type="InterPro" id="IPR025804">
    <property type="entry name" value="Pox/kineto_cap_MeTfrase"/>
</dbReference>
<dbReference type="InterPro" id="IPR029063">
    <property type="entry name" value="SAM-dependent_MTases_sf"/>
</dbReference>
<feature type="binding site" evidence="17">
    <location>
        <position position="52"/>
    </location>
    <ligand>
        <name>S-adenosyl-L-methionine</name>
        <dbReference type="ChEBI" id="CHEBI:59789"/>
    </ligand>
</feature>
<evidence type="ECO:0000256" key="9">
    <source>
        <dbReference type="ARBA" id="ARBA00022844"/>
    </source>
</evidence>
<dbReference type="Gene3D" id="3.40.50.150">
    <property type="entry name" value="Vaccinia Virus protein VP39"/>
    <property type="match status" value="1"/>
</dbReference>
<feature type="binding site" evidence="17">
    <location>
        <position position="81"/>
    </location>
    <ligand>
        <name>S-adenosyl-L-methionine</name>
        <dbReference type="ChEBI" id="CHEBI:59789"/>
    </ligand>
</feature>
<dbReference type="SUPFAM" id="SSF53335">
    <property type="entry name" value="S-adenosyl-L-methionine-dependent methyltransferases"/>
    <property type="match status" value="1"/>
</dbReference>
<evidence type="ECO:0000256" key="5">
    <source>
        <dbReference type="ARBA" id="ARBA00022664"/>
    </source>
</evidence>
<dbReference type="InterPro" id="IPR030375">
    <property type="entry name" value="Poxvir_cap_MeTfrase"/>
</dbReference>
<keyword evidence="5 15" id="KW-0507">mRNA processing</keyword>
<proteinExistence type="predicted"/>
<evidence type="ECO:0000256" key="15">
    <source>
        <dbReference type="PIRNR" id="PIRNR003726"/>
    </source>
</evidence>
<keyword evidence="10" id="KW-0648">Protein biosynthesis</keyword>
<feature type="binding site" evidence="18">
    <location>
        <position position="195"/>
    </location>
    <ligand>
        <name>mRNA</name>
        <dbReference type="ChEBI" id="CHEBI:33699"/>
    </ligand>
</feature>
<comment type="catalytic activity">
    <reaction evidence="14 15">
        <text>a 5'-end (N(7)-methyl 5'-triphosphoguanosine)-ribonucleoside in mRNA + S-adenosyl-L-methionine = a 5'-end (N(7)-methyl 5'-triphosphoguanosine)-(2'-O-methyl-ribonucleoside) in mRNA + S-adenosyl-L-homocysteine + H(+)</text>
        <dbReference type="Rhea" id="RHEA:67020"/>
        <dbReference type="Rhea" id="RHEA-COMP:17167"/>
        <dbReference type="Rhea" id="RHEA-COMP:17168"/>
        <dbReference type="ChEBI" id="CHEBI:15378"/>
        <dbReference type="ChEBI" id="CHEBI:57856"/>
        <dbReference type="ChEBI" id="CHEBI:59789"/>
        <dbReference type="ChEBI" id="CHEBI:156461"/>
        <dbReference type="ChEBI" id="CHEBI:167609"/>
        <dbReference type="EC" id="2.1.1.57"/>
    </reaction>
</comment>
<accession>A0A6G7NP40</accession>
<feature type="region of interest" description="Disordered" evidence="19">
    <location>
        <begin position="326"/>
        <end position="351"/>
    </location>
</feature>
<evidence type="ECO:0000256" key="10">
    <source>
        <dbReference type="ARBA" id="ARBA00022917"/>
    </source>
</evidence>
<feature type="binding site" evidence="18">
    <location>
        <begin position="218"/>
        <end position="220"/>
    </location>
    <ligand>
        <name>mRNA</name>
        <dbReference type="ChEBI" id="CHEBI:33699"/>
    </ligand>
</feature>
<evidence type="ECO:0000256" key="3">
    <source>
        <dbReference type="ARBA" id="ARBA00015701"/>
    </source>
</evidence>
<evidence type="ECO:0000256" key="6">
    <source>
        <dbReference type="ARBA" id="ARBA00022679"/>
    </source>
</evidence>
<feature type="binding site" evidence="17">
    <location>
        <position position="85"/>
    </location>
    <ligand>
        <name>S-adenosyl-L-methionine</name>
        <dbReference type="ChEBI" id="CHEBI:59789"/>
    </ligand>
</feature>
<feature type="compositionally biased region" description="Polar residues" evidence="19">
    <location>
        <begin position="328"/>
        <end position="339"/>
    </location>
</feature>
<keyword evidence="6 15" id="KW-0808">Transferase</keyword>
<keyword evidence="8" id="KW-0251">Elongation factor</keyword>
<keyword evidence="9" id="KW-0946">Virion</keyword>
<dbReference type="GO" id="GO:0032259">
    <property type="term" value="P:methylation"/>
    <property type="evidence" value="ECO:0007669"/>
    <property type="project" value="UniProtKB-KW"/>
</dbReference>
<feature type="binding site" evidence="18">
    <location>
        <position position="246"/>
    </location>
    <ligand>
        <name>mRNA</name>
        <dbReference type="ChEBI" id="CHEBI:33699"/>
    </ligand>
</feature>
<evidence type="ECO:0000256" key="7">
    <source>
        <dbReference type="ARBA" id="ARBA00022691"/>
    </source>
</evidence>
<feature type="binding site" evidence="17">
    <location>
        <position position="108"/>
    </location>
    <ligand>
        <name>S-adenosyl-L-methionine</name>
        <dbReference type="ChEBI" id="CHEBI:59789"/>
    </ligand>
</feature>
<evidence type="ECO:0000256" key="11">
    <source>
        <dbReference type="ARBA" id="ARBA00023042"/>
    </source>
</evidence>
<evidence type="ECO:0000256" key="19">
    <source>
        <dbReference type="SAM" id="MobiDB-lite"/>
    </source>
</evidence>
<dbReference type="InterPro" id="IPR000176">
    <property type="entry name" value="mRNA_MeTrfase-like"/>
</dbReference>
<dbReference type="GO" id="GO:0031440">
    <property type="term" value="P:regulation of mRNA 3'-end processing"/>
    <property type="evidence" value="ECO:0007669"/>
    <property type="project" value="UniProtKB-UniRule"/>
</dbReference>
<evidence type="ECO:0000256" key="2">
    <source>
        <dbReference type="ARBA" id="ARBA00011923"/>
    </source>
</evidence>
<dbReference type="GO" id="GO:0044423">
    <property type="term" value="C:virion component"/>
    <property type="evidence" value="ECO:0007669"/>
    <property type="project" value="UniProtKB-KW"/>
</dbReference>
<dbReference type="EMBL" id="MT072323">
    <property type="protein sequence ID" value="QIJ55640.1"/>
    <property type="molecule type" value="Genomic_DNA"/>
</dbReference>
<dbReference type="PIRSF" id="PIRSF003726">
    <property type="entry name" value="PolA_polym_reg_poxV"/>
    <property type="match status" value="1"/>
</dbReference>
<reference evidence="20" key="1">
    <citation type="submission" date="2020-02" db="EMBL/GenBank/DDBJ databases">
        <title>Novel DNA viruses discovered in Iberian hares (Lepus granatensis).</title>
        <authorList>
            <person name="Agueda-Pinto A."/>
            <person name="Kraberger S."/>
            <person name="Lund M.C."/>
            <person name="Gortazar C."/>
            <person name="McFadden G."/>
            <person name="Esteves P.J."/>
            <person name="Varsani A."/>
        </authorList>
    </citation>
    <scope>NUCLEOTIDE SEQUENCE</scope>
    <source>
        <strain evidence="20">MYXV_tol_Lag04_V</strain>
    </source>
</reference>
<feature type="binding site" evidence="18">
    <location>
        <begin position="190"/>
        <end position="193"/>
    </location>
    <ligand>
        <name>mRNA</name>
        <dbReference type="ChEBI" id="CHEBI:33699"/>
    </ligand>
</feature>
<dbReference type="CDD" id="cd20756">
    <property type="entry name" value="capping_2-OMTase_Poxviridae"/>
    <property type="match status" value="1"/>
</dbReference>
<feature type="binding site" evidence="17">
    <location>
        <position position="79"/>
    </location>
    <ligand>
        <name>S-adenosyl-L-methionine</name>
        <dbReference type="ChEBI" id="CHEBI:59789"/>
    </ligand>
</feature>
<evidence type="ECO:0000256" key="4">
    <source>
        <dbReference type="ARBA" id="ARBA00022603"/>
    </source>
</evidence>
<feature type="active site" description="For methyltransferase activity" evidence="16">
    <location>
        <position position="188"/>
    </location>
</feature>
<dbReference type="EC" id="2.1.1.57" evidence="2 15"/>
<keyword evidence="7 15" id="KW-0949">S-adenosyl-L-methionine</keyword>
<feature type="binding site" evidence="17">
    <location>
        <position position="151"/>
    </location>
    <ligand>
        <name>S-adenosyl-L-methionine</name>
        <dbReference type="ChEBI" id="CHEBI:59789"/>
    </ligand>
</feature>
<sequence length="351" mass="41280">MILKKVIKNTPLKMEPMSMEKPFMYFDEIDNELEYEPESANEVHKKIPYQGQLKLLLGELFFLSKLQRHGILDGSTIIYIGSAPGTHIKYLRDHFVAMGLVIKWMLIDGRKHDIILEGLRDVLLITKFVDESYIRQLKKHLYPSKIILISDVRSKRGGKEPMTQDLLSNYSLQNIMVSVLKPAASSLKWRCPFPDQWIKDFYIPHGNEMSQPFAPKYSAEMRLLSIYSGNPIRLKYITQQDSIKYEKKMYYFNKVIRNKIIINFDYPNQEYDFFHMYHILKTVYSNKSFSSIKSKVLYFHQSIFKFLKIPISNTEKINYEPAQRKVPSKNTVFKNGNTKKSIRYNKQGGNK</sequence>
<evidence type="ECO:0000256" key="18">
    <source>
        <dbReference type="PIRSR" id="PIRSR003726-3"/>
    </source>
</evidence>
<evidence type="ECO:0000256" key="1">
    <source>
        <dbReference type="ARBA" id="ARBA00004328"/>
    </source>
</evidence>
<evidence type="ECO:0000256" key="14">
    <source>
        <dbReference type="ARBA" id="ARBA00049042"/>
    </source>
</evidence>
<feature type="binding site" evidence="17">
    <location>
        <position position="110"/>
    </location>
    <ligand>
        <name>S-adenosyl-L-methionine</name>
        <dbReference type="ChEBI" id="CHEBI:59789"/>
    </ligand>
</feature>
<evidence type="ECO:0000256" key="17">
    <source>
        <dbReference type="PIRSR" id="PIRSR003726-2"/>
    </source>
</evidence>
<dbReference type="GO" id="GO:0006370">
    <property type="term" value="P:7-methylguanosine mRNA capping"/>
    <property type="evidence" value="ECO:0007669"/>
    <property type="project" value="UniProtKB-UniRule"/>
</dbReference>
<comment type="subunit">
    <text evidence="13 15">Interacts with poly(A) polymerase catalytic subunit OPG063. Interacts with OPG109 and OPG123; these interactions might help linking transcription to capping and polyadenylation.</text>
</comment>
<keyword evidence="11 15" id="KW-0506">mRNA capping</keyword>
<dbReference type="GO" id="GO:0004483">
    <property type="term" value="F:methyltransferase cap1 activity"/>
    <property type="evidence" value="ECO:0007669"/>
    <property type="project" value="UniProtKB-UniRule"/>
</dbReference>
<protein>
    <recommendedName>
        <fullName evidence="3 15">Cap-specific mRNA (nucleoside-2'-O-)-methyltransferase</fullName>
        <ecNumber evidence="2 15">2.1.1.57</ecNumber>
    </recommendedName>
</protein>
<comment type="subcellular location">
    <subcellularLocation>
        <location evidence="1">Virion</location>
    </subcellularLocation>
</comment>
<evidence type="ECO:0000256" key="12">
    <source>
        <dbReference type="ARBA" id="ARBA00034661"/>
    </source>
</evidence>
<evidence type="ECO:0000256" key="16">
    <source>
        <dbReference type="PIRSR" id="PIRSR003726-1"/>
    </source>
</evidence>